<evidence type="ECO:0000313" key="2">
    <source>
        <dbReference type="EMBL" id="RGP37092.1"/>
    </source>
</evidence>
<organism evidence="2 3">
    <name type="scientific">Pseudotabrizicola alkalilacus</name>
    <dbReference type="NCBI Taxonomy" id="2305252"/>
    <lineage>
        <taxon>Bacteria</taxon>
        <taxon>Pseudomonadati</taxon>
        <taxon>Pseudomonadota</taxon>
        <taxon>Alphaproteobacteria</taxon>
        <taxon>Rhodobacterales</taxon>
        <taxon>Paracoccaceae</taxon>
        <taxon>Pseudotabrizicola</taxon>
    </lineage>
</organism>
<name>A0A411Z238_9RHOB</name>
<dbReference type="AlphaFoldDB" id="A0A411Z238"/>
<dbReference type="Gene3D" id="3.20.20.70">
    <property type="entry name" value="Aldolase class I"/>
    <property type="match status" value="1"/>
</dbReference>
<dbReference type="OrthoDB" id="236271at2"/>
<dbReference type="RefSeq" id="WP_118151912.1">
    <property type="nucleotide sequence ID" value="NZ_QWEY01000005.1"/>
</dbReference>
<gene>
    <name evidence="2" type="ORF">D1012_10495</name>
</gene>
<protein>
    <recommendedName>
        <fullName evidence="4">Fructose-bisphosphate aldolase</fullName>
    </recommendedName>
</protein>
<keyword evidence="3" id="KW-1185">Reference proteome</keyword>
<dbReference type="Proteomes" id="UP000284547">
    <property type="component" value="Unassembled WGS sequence"/>
</dbReference>
<proteinExistence type="predicted"/>
<sequence length="329" mass="35847">MTRPLDAKLARIREGNYKPSDFVIADAKDGDMSMGVATPGFRTGADGKPTTQPRPLSDYRDGMRTVTRSGLVDVMLMSLSSAEALTDEGLFKGSDVTPAVRLNDASDIWAYRGASYRKVPAAPFRTARLDRALKVADLGLYAATFYNDLAQDAATLNAYTAFRDEASAAGMRHFLEVFNPAFDIDTNGVDIGHYINDTIARCLAGVSSEEYPLFLKIAYNGPRAMEELASYDPGKLIVGILGGGVGTTRDTFELVSQAEKYGARIALFGRKIYFAEDSTEIVAAMRRVVEGAQTPEDAVRDYHDRLAKKGIKANRSLEDDVQVTEAVLK</sequence>
<comment type="caution">
    <text evidence="2">The sequence shown here is derived from an EMBL/GenBank/DDBJ whole genome shotgun (WGS) entry which is preliminary data.</text>
</comment>
<evidence type="ECO:0008006" key="4">
    <source>
        <dbReference type="Google" id="ProtNLM"/>
    </source>
</evidence>
<feature type="region of interest" description="Disordered" evidence="1">
    <location>
        <begin position="38"/>
        <end position="58"/>
    </location>
</feature>
<reference evidence="2 3" key="1">
    <citation type="submission" date="2018-08" db="EMBL/GenBank/DDBJ databases">
        <title>Flavobacterium tibetense sp. nov., isolated from a wetland YonghuCo on Tibetan Plateau.</title>
        <authorList>
            <person name="Phurbu D."/>
            <person name="Lu H."/>
            <person name="Xing P."/>
        </authorList>
    </citation>
    <scope>NUCLEOTIDE SEQUENCE [LARGE SCALE GENOMIC DNA]</scope>
    <source>
        <strain evidence="2 3">DJC</strain>
    </source>
</reference>
<accession>A0A411Z238</accession>
<dbReference type="InterPro" id="IPR013785">
    <property type="entry name" value="Aldolase_TIM"/>
</dbReference>
<dbReference type="EMBL" id="QWEY01000005">
    <property type="protein sequence ID" value="RGP37092.1"/>
    <property type="molecule type" value="Genomic_DNA"/>
</dbReference>
<dbReference type="SUPFAM" id="SSF51569">
    <property type="entry name" value="Aldolase"/>
    <property type="match status" value="1"/>
</dbReference>
<evidence type="ECO:0000313" key="3">
    <source>
        <dbReference type="Proteomes" id="UP000284547"/>
    </source>
</evidence>
<evidence type="ECO:0000256" key="1">
    <source>
        <dbReference type="SAM" id="MobiDB-lite"/>
    </source>
</evidence>